<evidence type="ECO:0000256" key="13">
    <source>
        <dbReference type="RuleBase" id="RU003785"/>
    </source>
</evidence>
<dbReference type="Gene3D" id="1.10.20.140">
    <property type="match status" value="1"/>
</dbReference>
<dbReference type="Pfam" id="PF01715">
    <property type="entry name" value="IPPT"/>
    <property type="match status" value="1"/>
</dbReference>
<dbReference type="InterPro" id="IPR018022">
    <property type="entry name" value="IPT"/>
</dbReference>
<dbReference type="GO" id="GO:0006400">
    <property type="term" value="P:tRNA modification"/>
    <property type="evidence" value="ECO:0007669"/>
    <property type="project" value="TreeGrafter"/>
</dbReference>
<comment type="caution">
    <text evidence="10">Lacks conserved residue(s) required for the propagation of feature annotation.</text>
</comment>
<dbReference type="GO" id="GO:0052381">
    <property type="term" value="F:tRNA dimethylallyltransferase activity"/>
    <property type="evidence" value="ECO:0007669"/>
    <property type="project" value="UniProtKB-UniRule"/>
</dbReference>
<evidence type="ECO:0000256" key="12">
    <source>
        <dbReference type="RuleBase" id="RU003784"/>
    </source>
</evidence>
<evidence type="ECO:0000256" key="8">
    <source>
        <dbReference type="ARBA" id="ARBA00022842"/>
    </source>
</evidence>
<comment type="function">
    <text evidence="2 10 12">Catalyzes the transfer of a dimethylallyl group onto the adenine at position 37 in tRNAs that read codons beginning with uridine, leading to the formation of N6-(dimethylallyl)adenosine (i(6)A).</text>
</comment>
<evidence type="ECO:0000256" key="4">
    <source>
        <dbReference type="ARBA" id="ARBA00022679"/>
    </source>
</evidence>
<dbReference type="EMBL" id="DVMO01000004">
    <property type="protein sequence ID" value="HIU26779.1"/>
    <property type="molecule type" value="Genomic_DNA"/>
</dbReference>
<reference evidence="14" key="2">
    <citation type="journal article" date="2021" name="PeerJ">
        <title>Extensive microbial diversity within the chicken gut microbiome revealed by metagenomics and culture.</title>
        <authorList>
            <person name="Gilroy R."/>
            <person name="Ravi A."/>
            <person name="Getino M."/>
            <person name="Pursley I."/>
            <person name="Horton D.L."/>
            <person name="Alikhan N.F."/>
            <person name="Baker D."/>
            <person name="Gharbi K."/>
            <person name="Hall N."/>
            <person name="Watson M."/>
            <person name="Adriaenssens E.M."/>
            <person name="Foster-Nyarko E."/>
            <person name="Jarju S."/>
            <person name="Secka A."/>
            <person name="Antonio M."/>
            <person name="Oren A."/>
            <person name="Chaudhuri R.R."/>
            <person name="La Ragione R."/>
            <person name="Hildebrand F."/>
            <person name="Pallen M.J."/>
        </authorList>
    </citation>
    <scope>NUCLEOTIDE SEQUENCE</scope>
    <source>
        <strain evidence="14">11300</strain>
    </source>
</reference>
<dbReference type="GO" id="GO:0005524">
    <property type="term" value="F:ATP binding"/>
    <property type="evidence" value="ECO:0007669"/>
    <property type="project" value="UniProtKB-UniRule"/>
</dbReference>
<evidence type="ECO:0000256" key="11">
    <source>
        <dbReference type="RuleBase" id="RU003783"/>
    </source>
</evidence>
<name>A0A9D1I245_9FIRM</name>
<dbReference type="EC" id="2.5.1.75" evidence="10"/>
<feature type="binding site" evidence="10">
    <location>
        <begin position="10"/>
        <end position="17"/>
    </location>
    <ligand>
        <name>ATP</name>
        <dbReference type="ChEBI" id="CHEBI:30616"/>
    </ligand>
</feature>
<evidence type="ECO:0000313" key="14">
    <source>
        <dbReference type="EMBL" id="HIU26779.1"/>
    </source>
</evidence>
<comment type="subunit">
    <text evidence="10">Monomer.</text>
</comment>
<dbReference type="SUPFAM" id="SSF52540">
    <property type="entry name" value="P-loop containing nucleoside triphosphate hydrolases"/>
    <property type="match status" value="2"/>
</dbReference>
<comment type="similarity">
    <text evidence="3 10 13">Belongs to the IPP transferase family.</text>
</comment>
<evidence type="ECO:0000256" key="2">
    <source>
        <dbReference type="ARBA" id="ARBA00003213"/>
    </source>
</evidence>
<proteinExistence type="inferred from homology"/>
<sequence>MNRQIAVIAGPTAVGKTKFAIEAARALDGEIISCDSMQLYRYMDIGSAKPTPEEMAQAVHHLVDVIDPSQPFSAAMYQKMAKEAIEEVFSRGKLPIISGGTGLYLNTLIYDMDFSGADRDDRLRLELEEEARANGPEALHRRLEELDQDAAERIHPNNVKRVIRALEGALTGHNIRDFRECISKCKDYDINLIILSRNREELYDRINKRVDILVQEGLFEEVDCLMSRGLTEDDISMKGIGYKEIIGYFHGNYDKDETIDLIKKNTRHFAKRQITWFKRYKEAKWLNISSYTNDEQAAEVMIQWLRNR</sequence>
<dbReference type="AlphaFoldDB" id="A0A9D1I245"/>
<evidence type="ECO:0000313" key="15">
    <source>
        <dbReference type="Proteomes" id="UP000824091"/>
    </source>
</evidence>
<evidence type="ECO:0000256" key="5">
    <source>
        <dbReference type="ARBA" id="ARBA00022694"/>
    </source>
</evidence>
<evidence type="ECO:0000256" key="10">
    <source>
        <dbReference type="HAMAP-Rule" id="MF_00185"/>
    </source>
</evidence>
<dbReference type="InterPro" id="IPR027417">
    <property type="entry name" value="P-loop_NTPase"/>
</dbReference>
<comment type="cofactor">
    <cofactor evidence="1 10">
        <name>Mg(2+)</name>
        <dbReference type="ChEBI" id="CHEBI:18420"/>
    </cofactor>
</comment>
<accession>A0A9D1I245</accession>
<evidence type="ECO:0000256" key="3">
    <source>
        <dbReference type="ARBA" id="ARBA00005842"/>
    </source>
</evidence>
<feature type="binding site" evidence="10">
    <location>
        <begin position="12"/>
        <end position="17"/>
    </location>
    <ligand>
        <name>substrate</name>
    </ligand>
</feature>
<feature type="site" description="Interaction with substrate tRNA" evidence="10">
    <location>
        <position position="124"/>
    </location>
</feature>
<keyword evidence="4 10" id="KW-0808">Transferase</keyword>
<feature type="region of interest" description="Interaction with substrate tRNA" evidence="10">
    <location>
        <begin position="35"/>
        <end position="38"/>
    </location>
</feature>
<feature type="site" description="Interaction with substrate tRNA" evidence="10">
    <location>
        <position position="101"/>
    </location>
</feature>
<keyword evidence="5 10" id="KW-0819">tRNA processing</keyword>
<dbReference type="Proteomes" id="UP000824091">
    <property type="component" value="Unassembled WGS sequence"/>
</dbReference>
<protein>
    <recommendedName>
        <fullName evidence="10">tRNA dimethylallyltransferase</fullName>
        <ecNumber evidence="10">2.5.1.75</ecNumber>
    </recommendedName>
    <alternativeName>
        <fullName evidence="10">Dimethylallyl diphosphate:tRNA dimethylallyltransferase</fullName>
        <shortName evidence="10">DMAPP:tRNA dimethylallyltransferase</shortName>
        <shortName evidence="10">DMATase</shortName>
    </alternativeName>
    <alternativeName>
        <fullName evidence="10">Isopentenyl-diphosphate:tRNA isopentenyltransferase</fullName>
        <shortName evidence="10">IPP transferase</shortName>
        <shortName evidence="10">IPPT</shortName>
        <shortName evidence="10">IPTase</shortName>
    </alternativeName>
</protein>
<evidence type="ECO:0000256" key="7">
    <source>
        <dbReference type="ARBA" id="ARBA00022840"/>
    </source>
</evidence>
<dbReference type="HAMAP" id="MF_00185">
    <property type="entry name" value="IPP_trans"/>
    <property type="match status" value="1"/>
</dbReference>
<dbReference type="PANTHER" id="PTHR11088">
    <property type="entry name" value="TRNA DIMETHYLALLYLTRANSFERASE"/>
    <property type="match status" value="1"/>
</dbReference>
<dbReference type="InterPro" id="IPR039657">
    <property type="entry name" value="Dimethylallyltransferase"/>
</dbReference>
<evidence type="ECO:0000256" key="6">
    <source>
        <dbReference type="ARBA" id="ARBA00022741"/>
    </source>
</evidence>
<gene>
    <name evidence="10 14" type="primary">miaA</name>
    <name evidence="14" type="ORF">IAD16_00170</name>
</gene>
<dbReference type="PANTHER" id="PTHR11088:SF60">
    <property type="entry name" value="TRNA DIMETHYLALLYLTRANSFERASE"/>
    <property type="match status" value="1"/>
</dbReference>
<reference evidence="14" key="1">
    <citation type="submission" date="2020-10" db="EMBL/GenBank/DDBJ databases">
        <authorList>
            <person name="Gilroy R."/>
        </authorList>
    </citation>
    <scope>NUCLEOTIDE SEQUENCE</scope>
    <source>
        <strain evidence="14">11300</strain>
    </source>
</reference>
<keyword evidence="7 10" id="KW-0067">ATP-binding</keyword>
<comment type="catalytic activity">
    <reaction evidence="9 10 11">
        <text>adenosine(37) in tRNA + dimethylallyl diphosphate = N(6)-dimethylallyladenosine(37) in tRNA + diphosphate</text>
        <dbReference type="Rhea" id="RHEA:26482"/>
        <dbReference type="Rhea" id="RHEA-COMP:10162"/>
        <dbReference type="Rhea" id="RHEA-COMP:10375"/>
        <dbReference type="ChEBI" id="CHEBI:33019"/>
        <dbReference type="ChEBI" id="CHEBI:57623"/>
        <dbReference type="ChEBI" id="CHEBI:74411"/>
        <dbReference type="ChEBI" id="CHEBI:74415"/>
        <dbReference type="EC" id="2.5.1.75"/>
    </reaction>
</comment>
<keyword evidence="6 10" id="KW-0547">Nucleotide-binding</keyword>
<organism evidence="14 15">
    <name type="scientific">Candidatus Fimisoma avicola</name>
    <dbReference type="NCBI Taxonomy" id="2840826"/>
    <lineage>
        <taxon>Bacteria</taxon>
        <taxon>Bacillati</taxon>
        <taxon>Bacillota</taxon>
        <taxon>Clostridia</taxon>
        <taxon>Eubacteriales</taxon>
        <taxon>Candidatus Fimisoma</taxon>
    </lineage>
</organism>
<comment type="caution">
    <text evidence="14">The sequence shown here is derived from an EMBL/GenBank/DDBJ whole genome shotgun (WGS) entry which is preliminary data.</text>
</comment>
<dbReference type="Gene3D" id="3.40.50.300">
    <property type="entry name" value="P-loop containing nucleotide triphosphate hydrolases"/>
    <property type="match status" value="1"/>
</dbReference>
<dbReference type="NCBIfam" id="TIGR00174">
    <property type="entry name" value="miaA"/>
    <property type="match status" value="1"/>
</dbReference>
<keyword evidence="8 10" id="KW-0460">Magnesium</keyword>
<evidence type="ECO:0000256" key="1">
    <source>
        <dbReference type="ARBA" id="ARBA00001946"/>
    </source>
</evidence>
<evidence type="ECO:0000256" key="9">
    <source>
        <dbReference type="ARBA" id="ARBA00049563"/>
    </source>
</evidence>